<sequence length="156" mass="17726">MAPFSATATVQNNTGQHLILHNQINIAGNWSPAPQRTIRPGENARPTRVEDTSGDSGAHGRMIYQLNEPDNSIFRFELQFHATREGRNEVSWRVQPQTNRFQISNANGDPGSGHHIQVRFVIQRTWRPFSSLDTTNIDNEPFMLCTSYEDTTEEEC</sequence>
<name>A0A3N4K7D4_9PEZI</name>
<proteinExistence type="predicted"/>
<dbReference type="Gene3D" id="2.60.270.50">
    <property type="match status" value="1"/>
</dbReference>
<organism evidence="2 3">
    <name type="scientific">Morchella conica CCBAS932</name>
    <dbReference type="NCBI Taxonomy" id="1392247"/>
    <lineage>
        <taxon>Eukaryota</taxon>
        <taxon>Fungi</taxon>
        <taxon>Dikarya</taxon>
        <taxon>Ascomycota</taxon>
        <taxon>Pezizomycotina</taxon>
        <taxon>Pezizomycetes</taxon>
        <taxon>Pezizales</taxon>
        <taxon>Morchellaceae</taxon>
        <taxon>Morchella</taxon>
    </lineage>
</organism>
<feature type="region of interest" description="Disordered" evidence="1">
    <location>
        <begin position="30"/>
        <end position="58"/>
    </location>
</feature>
<dbReference type="InParanoid" id="A0A3N4K7D4"/>
<dbReference type="Proteomes" id="UP000277580">
    <property type="component" value="Unassembled WGS sequence"/>
</dbReference>
<accession>A0A3N4K7D4</accession>
<keyword evidence="3" id="KW-1185">Reference proteome</keyword>
<dbReference type="AlphaFoldDB" id="A0A3N4K7D4"/>
<evidence type="ECO:0000256" key="1">
    <source>
        <dbReference type="SAM" id="MobiDB-lite"/>
    </source>
</evidence>
<dbReference type="EMBL" id="ML119489">
    <property type="protein sequence ID" value="RPB06303.1"/>
    <property type="molecule type" value="Genomic_DNA"/>
</dbReference>
<reference evidence="2 3" key="1">
    <citation type="journal article" date="2018" name="Nat. Ecol. Evol.">
        <title>Pezizomycetes genomes reveal the molecular basis of ectomycorrhizal truffle lifestyle.</title>
        <authorList>
            <person name="Murat C."/>
            <person name="Payen T."/>
            <person name="Noel B."/>
            <person name="Kuo A."/>
            <person name="Morin E."/>
            <person name="Chen J."/>
            <person name="Kohler A."/>
            <person name="Krizsan K."/>
            <person name="Balestrini R."/>
            <person name="Da Silva C."/>
            <person name="Montanini B."/>
            <person name="Hainaut M."/>
            <person name="Levati E."/>
            <person name="Barry K.W."/>
            <person name="Belfiori B."/>
            <person name="Cichocki N."/>
            <person name="Clum A."/>
            <person name="Dockter R.B."/>
            <person name="Fauchery L."/>
            <person name="Guy J."/>
            <person name="Iotti M."/>
            <person name="Le Tacon F."/>
            <person name="Lindquist E.A."/>
            <person name="Lipzen A."/>
            <person name="Malagnac F."/>
            <person name="Mello A."/>
            <person name="Molinier V."/>
            <person name="Miyauchi S."/>
            <person name="Poulain J."/>
            <person name="Riccioni C."/>
            <person name="Rubini A."/>
            <person name="Sitrit Y."/>
            <person name="Splivallo R."/>
            <person name="Traeger S."/>
            <person name="Wang M."/>
            <person name="Zifcakova L."/>
            <person name="Wipf D."/>
            <person name="Zambonelli A."/>
            <person name="Paolocci F."/>
            <person name="Nowrousian M."/>
            <person name="Ottonello S."/>
            <person name="Baldrian P."/>
            <person name="Spatafora J.W."/>
            <person name="Henrissat B."/>
            <person name="Nagy L.G."/>
            <person name="Aury J.M."/>
            <person name="Wincker P."/>
            <person name="Grigoriev I.V."/>
            <person name="Bonfante P."/>
            <person name="Martin F.M."/>
        </authorList>
    </citation>
    <scope>NUCLEOTIDE SEQUENCE [LARGE SCALE GENOMIC DNA]</scope>
    <source>
        <strain evidence="2 3">CCBAS932</strain>
    </source>
</reference>
<gene>
    <name evidence="2" type="ORF">P167DRAFT_610169</name>
</gene>
<evidence type="ECO:0000313" key="2">
    <source>
        <dbReference type="EMBL" id="RPB06303.1"/>
    </source>
</evidence>
<evidence type="ECO:0000313" key="3">
    <source>
        <dbReference type="Proteomes" id="UP000277580"/>
    </source>
</evidence>
<protein>
    <submittedName>
        <fullName evidence="2">Uncharacterized protein</fullName>
    </submittedName>
</protein>